<keyword evidence="3" id="KW-1003">Cell membrane</keyword>
<evidence type="ECO:0000256" key="9">
    <source>
        <dbReference type="ARBA" id="ARBA00024202"/>
    </source>
</evidence>
<dbReference type="CDD" id="cd06261">
    <property type="entry name" value="TM_PBP2"/>
    <property type="match status" value="1"/>
</dbReference>
<dbReference type="PANTHER" id="PTHR43386">
    <property type="entry name" value="OLIGOPEPTIDE TRANSPORT SYSTEM PERMEASE PROTEIN APPC"/>
    <property type="match status" value="1"/>
</dbReference>
<comment type="caution">
    <text evidence="12">The sequence shown here is derived from an EMBL/GenBank/DDBJ whole genome shotgun (WGS) entry which is preliminary data.</text>
</comment>
<feature type="domain" description="ABC transmembrane type-1" evidence="11">
    <location>
        <begin position="108"/>
        <end position="296"/>
    </location>
</feature>
<dbReference type="InterPro" id="IPR054864">
    <property type="entry name" value="OppC_permease"/>
</dbReference>
<evidence type="ECO:0000256" key="1">
    <source>
        <dbReference type="ARBA" id="ARBA00004651"/>
    </source>
</evidence>
<sequence length="309" mass="34774">MMSTIDKEKFQFVKRDDFASETIDAPAYSYWKSVFRQFMKKKSTVVMLGILVAIILMSFIYPMFSKFDFNDVSKVNDFSARYIKPNAEHWFGTDSNGKSLFDGVWFGARNSILISVIATVINLVIGVFVGGIWGISKSVDRVMMEVYNVISNIPSLLIVIVLTYSIGAGFWNLIFAMSVTTWIGIAFMIRVQILRYRDLEYNLASRTLGTPTLKIVAKNIMPQLVSVIVTTMTQMLPSFISYEAFLSFFGLGLPITVPSLGRLISDYSQNVTTNAYLFWIPLTTLVLVSLSLFVVGQNLADASDPRTHR</sequence>
<dbReference type="Pfam" id="PF12911">
    <property type="entry name" value="OppC_N"/>
    <property type="match status" value="1"/>
</dbReference>
<dbReference type="InterPro" id="IPR025966">
    <property type="entry name" value="OppC_N"/>
</dbReference>
<dbReference type="GO" id="GO:0055085">
    <property type="term" value="P:transmembrane transport"/>
    <property type="evidence" value="ECO:0007669"/>
    <property type="project" value="InterPro"/>
</dbReference>
<dbReference type="SUPFAM" id="SSF161098">
    <property type="entry name" value="MetI-like"/>
    <property type="match status" value="1"/>
</dbReference>
<name>A0A133RVI0_STRMT</name>
<gene>
    <name evidence="12" type="ORF">HMPREF3228_01571</name>
</gene>
<dbReference type="NCBIfam" id="NF043080">
    <property type="entry name" value="MMSYN1_0166"/>
    <property type="match status" value="1"/>
</dbReference>
<keyword evidence="6" id="KW-0653">Protein transport</keyword>
<accession>A0A133RVI0</accession>
<dbReference type="PANTHER" id="PTHR43386:SF24">
    <property type="entry name" value="OLIGOPEPTIDE TRANSPORT SYSTEM PERMEASE PROTEIN AMID"/>
    <property type="match status" value="1"/>
</dbReference>
<evidence type="ECO:0000256" key="7">
    <source>
        <dbReference type="ARBA" id="ARBA00022989"/>
    </source>
</evidence>
<dbReference type="Proteomes" id="UP000070065">
    <property type="component" value="Unassembled WGS sequence"/>
</dbReference>
<dbReference type="Pfam" id="PF00528">
    <property type="entry name" value="BPD_transp_1"/>
    <property type="match status" value="1"/>
</dbReference>
<dbReference type="InterPro" id="IPR050366">
    <property type="entry name" value="BP-dependent_transpt_permease"/>
</dbReference>
<evidence type="ECO:0000256" key="8">
    <source>
        <dbReference type="ARBA" id="ARBA00023136"/>
    </source>
</evidence>
<keyword evidence="8 10" id="KW-0472">Membrane</keyword>
<evidence type="ECO:0000256" key="6">
    <source>
        <dbReference type="ARBA" id="ARBA00022927"/>
    </source>
</evidence>
<evidence type="ECO:0000313" key="13">
    <source>
        <dbReference type="Proteomes" id="UP000070065"/>
    </source>
</evidence>
<comment type="similarity">
    <text evidence="9">Belongs to the binding-protein-dependent transport system permease family. OppBC subfamily.</text>
</comment>
<evidence type="ECO:0000256" key="10">
    <source>
        <dbReference type="RuleBase" id="RU363032"/>
    </source>
</evidence>
<keyword evidence="2 10" id="KW-0813">Transport</keyword>
<dbReference type="PATRIC" id="fig|28037.231.peg.1561"/>
<evidence type="ECO:0000256" key="5">
    <source>
        <dbReference type="ARBA" id="ARBA00022856"/>
    </source>
</evidence>
<organism evidence="12 13">
    <name type="scientific">Streptococcus mitis</name>
    <dbReference type="NCBI Taxonomy" id="28037"/>
    <lineage>
        <taxon>Bacteria</taxon>
        <taxon>Bacillati</taxon>
        <taxon>Bacillota</taxon>
        <taxon>Bacilli</taxon>
        <taxon>Lactobacillales</taxon>
        <taxon>Streptococcaceae</taxon>
        <taxon>Streptococcus</taxon>
        <taxon>Streptococcus mitis group</taxon>
    </lineage>
</organism>
<comment type="subcellular location">
    <subcellularLocation>
        <location evidence="1 10">Cell membrane</location>
        <topology evidence="1 10">Multi-pass membrane protein</topology>
    </subcellularLocation>
</comment>
<dbReference type="GO" id="GO:0015031">
    <property type="term" value="P:protein transport"/>
    <property type="evidence" value="ECO:0007669"/>
    <property type="project" value="UniProtKB-KW"/>
</dbReference>
<feature type="transmembrane region" description="Helical" evidence="10">
    <location>
        <begin position="45"/>
        <end position="64"/>
    </location>
</feature>
<dbReference type="EMBL" id="LRQR01000090">
    <property type="protein sequence ID" value="KXA59188.1"/>
    <property type="molecule type" value="Genomic_DNA"/>
</dbReference>
<feature type="transmembrane region" description="Helical" evidence="10">
    <location>
        <begin position="276"/>
        <end position="300"/>
    </location>
</feature>
<dbReference type="GO" id="GO:0015833">
    <property type="term" value="P:peptide transport"/>
    <property type="evidence" value="ECO:0007669"/>
    <property type="project" value="UniProtKB-KW"/>
</dbReference>
<evidence type="ECO:0000313" key="12">
    <source>
        <dbReference type="EMBL" id="KXA59188.1"/>
    </source>
</evidence>
<dbReference type="GO" id="GO:0005886">
    <property type="term" value="C:plasma membrane"/>
    <property type="evidence" value="ECO:0007669"/>
    <property type="project" value="UniProtKB-SubCell"/>
</dbReference>
<dbReference type="InterPro" id="IPR000515">
    <property type="entry name" value="MetI-like"/>
</dbReference>
<feature type="transmembrane region" description="Helical" evidence="10">
    <location>
        <begin position="146"/>
        <end position="164"/>
    </location>
</feature>
<proteinExistence type="inferred from homology"/>
<keyword evidence="4 10" id="KW-0812">Transmembrane</keyword>
<dbReference type="InterPro" id="IPR035906">
    <property type="entry name" value="MetI-like_sf"/>
</dbReference>
<evidence type="ECO:0000256" key="4">
    <source>
        <dbReference type="ARBA" id="ARBA00022692"/>
    </source>
</evidence>
<dbReference type="AlphaFoldDB" id="A0A133RVI0"/>
<evidence type="ECO:0000256" key="2">
    <source>
        <dbReference type="ARBA" id="ARBA00022448"/>
    </source>
</evidence>
<feature type="transmembrane region" description="Helical" evidence="10">
    <location>
        <begin position="112"/>
        <end position="134"/>
    </location>
</feature>
<feature type="transmembrane region" description="Helical" evidence="10">
    <location>
        <begin position="244"/>
        <end position="264"/>
    </location>
</feature>
<keyword evidence="5" id="KW-0571">Peptide transport</keyword>
<feature type="transmembrane region" description="Helical" evidence="10">
    <location>
        <begin position="170"/>
        <end position="189"/>
    </location>
</feature>
<dbReference type="PROSITE" id="PS50928">
    <property type="entry name" value="ABC_TM1"/>
    <property type="match status" value="1"/>
</dbReference>
<dbReference type="Gene3D" id="1.10.3720.10">
    <property type="entry name" value="MetI-like"/>
    <property type="match status" value="1"/>
</dbReference>
<keyword evidence="7 10" id="KW-1133">Transmembrane helix</keyword>
<evidence type="ECO:0000259" key="11">
    <source>
        <dbReference type="PROSITE" id="PS50928"/>
    </source>
</evidence>
<protein>
    <submittedName>
        <fullName evidence="12">ABC transporter, permease protein</fullName>
    </submittedName>
</protein>
<reference evidence="12 13" key="1">
    <citation type="submission" date="2016-01" db="EMBL/GenBank/DDBJ databases">
        <authorList>
            <person name="Oliw E.H."/>
        </authorList>
    </citation>
    <scope>NUCLEOTIDE SEQUENCE [LARGE SCALE GENOMIC DNA]</scope>
    <source>
        <strain evidence="12 13">CMW7705B</strain>
    </source>
</reference>
<evidence type="ECO:0000256" key="3">
    <source>
        <dbReference type="ARBA" id="ARBA00022475"/>
    </source>
</evidence>